<keyword evidence="6" id="KW-1185">Reference proteome</keyword>
<dbReference type="NCBIfam" id="NF011595">
    <property type="entry name" value="PRK15020.1"/>
    <property type="match status" value="1"/>
</dbReference>
<evidence type="ECO:0000259" key="4">
    <source>
        <dbReference type="PROSITE" id="PS00028"/>
    </source>
</evidence>
<dbReference type="PIRSF" id="PIRSF012294">
    <property type="entry name" value="ATR_EutT"/>
    <property type="match status" value="1"/>
</dbReference>
<dbReference type="InterPro" id="IPR013087">
    <property type="entry name" value="Znf_C2H2_type"/>
</dbReference>
<dbReference type="AlphaFoldDB" id="A0A5S9R0C5"/>
<keyword evidence="3" id="KW-0067">ATP-binding</keyword>
<feature type="domain" description="C2H2-type" evidence="4">
    <location>
        <begin position="99"/>
        <end position="120"/>
    </location>
</feature>
<dbReference type="Pfam" id="PF01923">
    <property type="entry name" value="Cob_adeno_trans"/>
    <property type="match status" value="1"/>
</dbReference>
<gene>
    <name evidence="5" type="ORF">OPDIPICF_03320</name>
</gene>
<accession>A0A5S9R0C5</accession>
<name>A0A5S9R0C5_9GAMM</name>
<evidence type="ECO:0000313" key="5">
    <source>
        <dbReference type="EMBL" id="CAA0125018.1"/>
    </source>
</evidence>
<evidence type="ECO:0000256" key="2">
    <source>
        <dbReference type="ARBA" id="ARBA00022741"/>
    </source>
</evidence>
<dbReference type="GO" id="GO:0005524">
    <property type="term" value="F:ATP binding"/>
    <property type="evidence" value="ECO:0007669"/>
    <property type="project" value="UniProtKB-KW"/>
</dbReference>
<dbReference type="GO" id="GO:0006580">
    <property type="term" value="P:ethanolamine metabolic process"/>
    <property type="evidence" value="ECO:0007669"/>
    <property type="project" value="InterPro"/>
</dbReference>
<dbReference type="PROSITE" id="PS00028">
    <property type="entry name" value="ZINC_FINGER_C2H2_1"/>
    <property type="match status" value="1"/>
</dbReference>
<dbReference type="InterPro" id="IPR016030">
    <property type="entry name" value="CblAdoTrfase-like"/>
</dbReference>
<dbReference type="InterPro" id="IPR036451">
    <property type="entry name" value="CblAdoTrfase-like_sf"/>
</dbReference>
<dbReference type="GO" id="GO:0009236">
    <property type="term" value="P:cobalamin biosynthetic process"/>
    <property type="evidence" value="ECO:0007669"/>
    <property type="project" value="InterPro"/>
</dbReference>
<proteinExistence type="predicted"/>
<protein>
    <recommendedName>
        <fullName evidence="4">C2H2-type domain-containing protein</fullName>
    </recommendedName>
</protein>
<dbReference type="SUPFAM" id="SSF89028">
    <property type="entry name" value="Cobalamin adenosyltransferase-like"/>
    <property type="match status" value="1"/>
</dbReference>
<keyword evidence="1" id="KW-0808">Transferase</keyword>
<reference evidence="5 6" key="1">
    <citation type="submission" date="2019-11" db="EMBL/GenBank/DDBJ databases">
        <authorList>
            <person name="Holert J."/>
        </authorList>
    </citation>
    <scope>NUCLEOTIDE SEQUENCE [LARGE SCALE GENOMIC DNA]</scope>
    <source>
        <strain evidence="5">SB11_3</strain>
    </source>
</reference>
<evidence type="ECO:0000313" key="6">
    <source>
        <dbReference type="Proteomes" id="UP000441399"/>
    </source>
</evidence>
<keyword evidence="2" id="KW-0547">Nucleotide-binding</keyword>
<sequence length="292" mass="32612">MTNLTHSADHSVSSGQEPGGSCFITEAWLRERFGLGHGTEVHLPAACKLTPSAKQLLDERQIRIKVIDEQGRFFIGNGDNREVRVHPLKSNNVRPETNCALCHQPFETKPEVLTHLDDTHLVLKNHPRIKLRGKLDTLSCYCVLVQTEFDQKKQFPLLHQYLADIRSYIGNILRSEVTEEPLLPISMGDLDDPTIHAISHQPLKYIGHDHILPDAEHGRDVAQLNVLRAMARECELIATDIYLVNTFEITRNDVIQGLNRLSSAIYVVALLALVGKRDGLGALSKVGGNETT</sequence>
<dbReference type="GO" id="GO:0008817">
    <property type="term" value="F:corrinoid adenosyltransferase activity"/>
    <property type="evidence" value="ECO:0007669"/>
    <property type="project" value="InterPro"/>
</dbReference>
<dbReference type="Proteomes" id="UP000441399">
    <property type="component" value="Unassembled WGS sequence"/>
</dbReference>
<organism evidence="5 6">
    <name type="scientific">BD1-7 clade bacterium</name>
    <dbReference type="NCBI Taxonomy" id="2029982"/>
    <lineage>
        <taxon>Bacteria</taxon>
        <taxon>Pseudomonadati</taxon>
        <taxon>Pseudomonadota</taxon>
        <taxon>Gammaproteobacteria</taxon>
        <taxon>Cellvibrionales</taxon>
        <taxon>Spongiibacteraceae</taxon>
        <taxon>BD1-7 clade</taxon>
    </lineage>
</organism>
<dbReference type="Gene3D" id="1.20.1200.10">
    <property type="entry name" value="Cobalamin adenosyltransferase-like"/>
    <property type="match status" value="1"/>
</dbReference>
<evidence type="ECO:0000256" key="1">
    <source>
        <dbReference type="ARBA" id="ARBA00022679"/>
    </source>
</evidence>
<dbReference type="EMBL" id="CACSIO010000061">
    <property type="protein sequence ID" value="CAA0125018.1"/>
    <property type="molecule type" value="Genomic_DNA"/>
</dbReference>
<evidence type="ECO:0000256" key="3">
    <source>
        <dbReference type="ARBA" id="ARBA00022840"/>
    </source>
</evidence>
<dbReference type="InterPro" id="IPR009194">
    <property type="entry name" value="AdoTrfase_EutT"/>
</dbReference>